<dbReference type="Pfam" id="PF25907">
    <property type="entry name" value="DUF7962"/>
    <property type="match status" value="1"/>
</dbReference>
<dbReference type="InterPro" id="IPR036249">
    <property type="entry name" value="Thioredoxin-like_sf"/>
</dbReference>
<dbReference type="InParanoid" id="A0A167RCR1"/>
<organism evidence="2 3">
    <name type="scientific">Phycomyces blakesleeanus (strain ATCC 8743b / DSM 1359 / FGSC 10004 / NBRC 33097 / NRRL 1555)</name>
    <dbReference type="NCBI Taxonomy" id="763407"/>
    <lineage>
        <taxon>Eukaryota</taxon>
        <taxon>Fungi</taxon>
        <taxon>Fungi incertae sedis</taxon>
        <taxon>Mucoromycota</taxon>
        <taxon>Mucoromycotina</taxon>
        <taxon>Mucoromycetes</taxon>
        <taxon>Mucorales</taxon>
        <taxon>Phycomycetaceae</taxon>
        <taxon>Phycomyces</taxon>
    </lineage>
</organism>
<reference evidence="3" key="1">
    <citation type="submission" date="2015-06" db="EMBL/GenBank/DDBJ databases">
        <title>Expansion of signal transduction pathways in fungi by whole-genome duplication.</title>
        <authorList>
            <consortium name="DOE Joint Genome Institute"/>
            <person name="Corrochano L.M."/>
            <person name="Kuo A."/>
            <person name="Marcet-Houben M."/>
            <person name="Polaino S."/>
            <person name="Salamov A."/>
            <person name="Villalobos J.M."/>
            <person name="Alvarez M.I."/>
            <person name="Avalos J."/>
            <person name="Benito E.P."/>
            <person name="Benoit I."/>
            <person name="Burger G."/>
            <person name="Camino L.P."/>
            <person name="Canovas D."/>
            <person name="Cerda-Olmedo E."/>
            <person name="Cheng J.-F."/>
            <person name="Dominguez A."/>
            <person name="Elias M."/>
            <person name="Eslava A.P."/>
            <person name="Glaser F."/>
            <person name="Grimwood J."/>
            <person name="Gutierrez G."/>
            <person name="Heitman J."/>
            <person name="Henrissat B."/>
            <person name="Iturriaga E.A."/>
            <person name="Lang B.F."/>
            <person name="Lavin J.L."/>
            <person name="Lee S."/>
            <person name="Li W."/>
            <person name="Lindquist E."/>
            <person name="Lopez-Garcia S."/>
            <person name="Luque E.M."/>
            <person name="Marcos A.T."/>
            <person name="Martin J."/>
            <person name="McCluskey K."/>
            <person name="Medina H.R."/>
            <person name="Miralles-Duran A."/>
            <person name="Miyazaki A."/>
            <person name="Munoz-Torres E."/>
            <person name="Oguiza J.A."/>
            <person name="Ohm R."/>
            <person name="Olmedo M."/>
            <person name="Orejas M."/>
            <person name="Ortiz-Castellanos L."/>
            <person name="Pisabarro A.G."/>
            <person name="Rodriguez-Romero J."/>
            <person name="Ruiz-Herrera J."/>
            <person name="Ruiz-Vazquez R."/>
            <person name="Sanz C."/>
            <person name="Schackwitz W."/>
            <person name="Schmutz J."/>
            <person name="Shahriari M."/>
            <person name="Shelest E."/>
            <person name="Silva-Franco F."/>
            <person name="Soanes D."/>
            <person name="Syed K."/>
            <person name="Tagua V.G."/>
            <person name="Talbot N.J."/>
            <person name="Thon M."/>
            <person name="De vries R.P."/>
            <person name="Wiebenga A."/>
            <person name="Yadav J.S."/>
            <person name="Braun E.L."/>
            <person name="Baker S."/>
            <person name="Garre V."/>
            <person name="Horwitz B."/>
            <person name="Torres-Martinez S."/>
            <person name="Idnurm A."/>
            <person name="Herrera-Estrella A."/>
            <person name="Gabaldon T."/>
            <person name="Grigoriev I.V."/>
        </authorList>
    </citation>
    <scope>NUCLEOTIDE SEQUENCE [LARGE SCALE GENOMIC DNA]</scope>
    <source>
        <strain evidence="3">NRRL 1555(-)</strain>
    </source>
</reference>
<dbReference type="Gene3D" id="3.40.30.110">
    <property type="match status" value="1"/>
</dbReference>
<evidence type="ECO:0000259" key="1">
    <source>
        <dbReference type="PROSITE" id="PS50404"/>
    </source>
</evidence>
<dbReference type="EMBL" id="KV440971">
    <property type="protein sequence ID" value="OAD81354.1"/>
    <property type="molecule type" value="Genomic_DNA"/>
</dbReference>
<dbReference type="InterPro" id="IPR058268">
    <property type="entry name" value="DUF7962"/>
</dbReference>
<evidence type="ECO:0000313" key="3">
    <source>
        <dbReference type="Proteomes" id="UP000077315"/>
    </source>
</evidence>
<dbReference type="VEuPathDB" id="FungiDB:PHYBLDRAFT_129650"/>
<gene>
    <name evidence="2" type="ORF">PHYBLDRAFT_129650</name>
</gene>
<evidence type="ECO:0000313" key="2">
    <source>
        <dbReference type="EMBL" id="OAD81354.1"/>
    </source>
</evidence>
<dbReference type="SUPFAM" id="SSF52833">
    <property type="entry name" value="Thioredoxin-like"/>
    <property type="match status" value="1"/>
</dbReference>
<dbReference type="GeneID" id="28990204"/>
<name>A0A167RCR1_PHYB8</name>
<sequence length="321" mass="35731">MSPNVILHWYPESPFAQKIAWALNYKKVDYKTVLINMIEPRPLRRPLDGGYRKTPILQIDNHIFCDTKVIIAELEKRYPEPSLYPATRSGQATEALCKAFSQWTDNTLFFSVVPQFLSMGIPDVIVKDRSAYSGTKIDVDQISAIAPFLKLELQAQFEVAEQLLLENDQGSKEWVLDTQLPSMADFHLATDTAFAGGLVGESWLKKNFPTLSAHKTRVLKVGGYEKTEDMPRISAEEALEIAKKESLEFVGEVKSTGTPLKAGVLVSVTPLDNGKIPVVGSLVHLTSQEVVLKHIDRESSLEVFIHFPIIGFAIVPVPANL</sequence>
<dbReference type="STRING" id="763407.A0A167RCR1"/>
<dbReference type="InterPro" id="IPR004045">
    <property type="entry name" value="Glutathione_S-Trfase_N"/>
</dbReference>
<protein>
    <recommendedName>
        <fullName evidence="1">GST N-terminal domain-containing protein</fullName>
    </recommendedName>
</protein>
<dbReference type="Gene3D" id="1.20.1050.10">
    <property type="match status" value="1"/>
</dbReference>
<keyword evidence="3" id="KW-1185">Reference proteome</keyword>
<accession>A0A167RCR1</accession>
<dbReference type="OrthoDB" id="202840at2759"/>
<dbReference type="Proteomes" id="UP000077315">
    <property type="component" value="Unassembled WGS sequence"/>
</dbReference>
<dbReference type="CDD" id="cd00570">
    <property type="entry name" value="GST_N_family"/>
    <property type="match status" value="1"/>
</dbReference>
<dbReference type="AlphaFoldDB" id="A0A167RCR1"/>
<dbReference type="PROSITE" id="PS50404">
    <property type="entry name" value="GST_NTER"/>
    <property type="match status" value="1"/>
</dbReference>
<dbReference type="RefSeq" id="XP_018299394.1">
    <property type="nucleotide sequence ID" value="XM_018429298.1"/>
</dbReference>
<dbReference type="Pfam" id="PF13417">
    <property type="entry name" value="GST_N_3"/>
    <property type="match status" value="1"/>
</dbReference>
<feature type="domain" description="GST N-terminal" evidence="1">
    <location>
        <begin position="3"/>
        <end position="82"/>
    </location>
</feature>
<proteinExistence type="predicted"/>